<dbReference type="GO" id="GO:0016620">
    <property type="term" value="F:oxidoreductase activity, acting on the aldehyde or oxo group of donors, NAD or NADP as acceptor"/>
    <property type="evidence" value="ECO:0007669"/>
    <property type="project" value="InterPro"/>
</dbReference>
<dbReference type="InterPro" id="IPR029510">
    <property type="entry name" value="Ald_DH_CS_GLU"/>
</dbReference>
<organism evidence="7 8">
    <name type="scientific">Candidatus Nitrospira neomarina</name>
    <dbReference type="NCBI Taxonomy" id="3020899"/>
    <lineage>
        <taxon>Bacteria</taxon>
        <taxon>Pseudomonadati</taxon>
        <taxon>Nitrospirota</taxon>
        <taxon>Nitrospiria</taxon>
        <taxon>Nitrospirales</taxon>
        <taxon>Nitrospiraceae</taxon>
        <taxon>Nitrospira</taxon>
    </lineage>
</organism>
<evidence type="ECO:0000313" key="8">
    <source>
        <dbReference type="Proteomes" id="UP001302494"/>
    </source>
</evidence>
<dbReference type="InterPro" id="IPR016161">
    <property type="entry name" value="Ald_DH/histidinol_DH"/>
</dbReference>
<dbReference type="PROSITE" id="PS00070">
    <property type="entry name" value="ALDEHYDE_DEHYDR_CYS"/>
    <property type="match status" value="1"/>
</dbReference>
<comment type="similarity">
    <text evidence="1 5">Belongs to the aldehyde dehydrogenase family.</text>
</comment>
<proteinExistence type="inferred from homology"/>
<reference evidence="7 8" key="1">
    <citation type="submission" date="2023-01" db="EMBL/GenBank/DDBJ databases">
        <title>Cultivation and genomic characterization of new, ubiquitous marine nitrite-oxidizing bacteria from the Nitrospirales.</title>
        <authorList>
            <person name="Mueller A.J."/>
            <person name="Daebeler A."/>
            <person name="Herbold C.W."/>
            <person name="Kirkegaard R.H."/>
            <person name="Daims H."/>
        </authorList>
    </citation>
    <scope>NUCLEOTIDE SEQUENCE [LARGE SCALE GENOMIC DNA]</scope>
    <source>
        <strain evidence="7 8">DK</strain>
    </source>
</reference>
<dbReference type="RefSeq" id="WP_312742608.1">
    <property type="nucleotide sequence ID" value="NZ_CP116968.1"/>
</dbReference>
<dbReference type="InterPro" id="IPR016160">
    <property type="entry name" value="Ald_DH_CS_CYS"/>
</dbReference>
<evidence type="ECO:0000256" key="1">
    <source>
        <dbReference type="ARBA" id="ARBA00009986"/>
    </source>
</evidence>
<dbReference type="Pfam" id="PF00171">
    <property type="entry name" value="Aldedh"/>
    <property type="match status" value="1"/>
</dbReference>
<dbReference type="FunFam" id="3.40.309.10:FF:000012">
    <property type="entry name" value="Betaine aldehyde dehydrogenase"/>
    <property type="match status" value="1"/>
</dbReference>
<dbReference type="FunFam" id="3.40.605.10:FF:000011">
    <property type="entry name" value="ALD5p Mitochondrial aldehyde dehydrogenase"/>
    <property type="match status" value="1"/>
</dbReference>
<dbReference type="KEGG" id="nneo:PQG83_14885"/>
<dbReference type="InterPro" id="IPR015590">
    <property type="entry name" value="Aldehyde_DH_dom"/>
</dbReference>
<accession>A0AA96JZE0</accession>
<dbReference type="PANTHER" id="PTHR11699">
    <property type="entry name" value="ALDEHYDE DEHYDROGENASE-RELATED"/>
    <property type="match status" value="1"/>
</dbReference>
<dbReference type="Gene3D" id="3.40.605.10">
    <property type="entry name" value="Aldehyde Dehydrogenase, Chain A, domain 1"/>
    <property type="match status" value="1"/>
</dbReference>
<keyword evidence="8" id="KW-1185">Reference proteome</keyword>
<keyword evidence="3" id="KW-0520">NAD</keyword>
<protein>
    <submittedName>
        <fullName evidence="7">Aldehyde dehydrogenase family protein</fullName>
    </submittedName>
</protein>
<evidence type="ECO:0000313" key="7">
    <source>
        <dbReference type="EMBL" id="WNM61036.1"/>
    </source>
</evidence>
<feature type="active site" evidence="4">
    <location>
        <position position="274"/>
    </location>
</feature>
<dbReference type="InterPro" id="IPR016162">
    <property type="entry name" value="Ald_DH_N"/>
</dbReference>
<evidence type="ECO:0000256" key="2">
    <source>
        <dbReference type="ARBA" id="ARBA00023002"/>
    </source>
</evidence>
<dbReference type="PROSITE" id="PS00687">
    <property type="entry name" value="ALDEHYDE_DEHYDR_GLU"/>
    <property type="match status" value="1"/>
</dbReference>
<dbReference type="InterPro" id="IPR016163">
    <property type="entry name" value="Ald_DH_C"/>
</dbReference>
<dbReference type="SUPFAM" id="SSF53720">
    <property type="entry name" value="ALDH-like"/>
    <property type="match status" value="1"/>
</dbReference>
<evidence type="ECO:0000256" key="3">
    <source>
        <dbReference type="ARBA" id="ARBA00023027"/>
    </source>
</evidence>
<gene>
    <name evidence="7" type="ORF">PQG83_14885</name>
</gene>
<sequence>MSMATSTERLHPAVHSYVSHPRKMLINGQWVNAQSGKTFSTFNPATGEVMAEVAEGDKADIDLAVKSARKAFEQGPWRKMTPSDRGKLLWRLADLLESNIEEFAQLESLDNGKPLTIARAADVPLAVDLFRYMSGWATKIEGNSIPISVPYMPGSQFLAYTLREPVGVVGQIIPWNFPLLMAAWKLGPALAVGCTIVMKPAEQTPLSALRLGELFMEAGFPEGVVNIVPGYGETAGATLAAHPDVDKIAFTGSTEVGKLIVNAATGNLKKVTLELGGKSPSVVLPDADLETGIPGVASAIFFNHGQCCAAGSRLYVEKSIFDKVVAGVADQAKQIKIGPGLDPTTQMGPLVSDEQQHRVLGYLESGFAEGAQAVAGGKRSGDKGYFVEPTVLVNTNSTMKVIQEEIFGPVVCAEPFADVEDVIAKANNNIYGLAAAVWTKDLSKGHRIAAQLRAGTVWINCHNVFDASLPFGGYKQSGWGREMGHEALDLYTEVKSVCAKLA</sequence>
<evidence type="ECO:0000256" key="4">
    <source>
        <dbReference type="PROSITE-ProRule" id="PRU10007"/>
    </source>
</evidence>
<dbReference type="Gene3D" id="3.40.309.10">
    <property type="entry name" value="Aldehyde Dehydrogenase, Chain A, domain 2"/>
    <property type="match status" value="1"/>
</dbReference>
<feature type="domain" description="Aldehyde dehydrogenase" evidence="6">
    <location>
        <begin position="30"/>
        <end position="497"/>
    </location>
</feature>
<dbReference type="AlphaFoldDB" id="A0AA96JZE0"/>
<evidence type="ECO:0000259" key="6">
    <source>
        <dbReference type="Pfam" id="PF00171"/>
    </source>
</evidence>
<dbReference type="Proteomes" id="UP001302494">
    <property type="component" value="Chromosome"/>
</dbReference>
<name>A0AA96JZE0_9BACT</name>
<dbReference type="CDD" id="cd07091">
    <property type="entry name" value="ALDH_F1-2_Ald2-like"/>
    <property type="match status" value="1"/>
</dbReference>
<keyword evidence="2 5" id="KW-0560">Oxidoreductase</keyword>
<evidence type="ECO:0000256" key="5">
    <source>
        <dbReference type="RuleBase" id="RU003345"/>
    </source>
</evidence>
<dbReference type="FunFam" id="3.40.605.10:FF:000026">
    <property type="entry name" value="Aldehyde dehydrogenase, putative"/>
    <property type="match status" value="1"/>
</dbReference>
<dbReference type="EMBL" id="CP116968">
    <property type="protein sequence ID" value="WNM61036.1"/>
    <property type="molecule type" value="Genomic_DNA"/>
</dbReference>